<dbReference type="GO" id="GO:0005524">
    <property type="term" value="F:ATP binding"/>
    <property type="evidence" value="ECO:0007669"/>
    <property type="project" value="UniProtKB-KW"/>
</dbReference>
<keyword evidence="5" id="KW-0547">Nucleotide-binding</keyword>
<dbReference type="CDD" id="cd00082">
    <property type="entry name" value="HisKA"/>
    <property type="match status" value="1"/>
</dbReference>
<evidence type="ECO:0000256" key="1">
    <source>
        <dbReference type="ARBA" id="ARBA00000085"/>
    </source>
</evidence>
<dbReference type="InterPro" id="IPR044398">
    <property type="entry name" value="Globin-sensor_dom"/>
</dbReference>
<dbReference type="GO" id="GO:0000155">
    <property type="term" value="F:phosphorelay sensor kinase activity"/>
    <property type="evidence" value="ECO:0007669"/>
    <property type="project" value="InterPro"/>
</dbReference>
<dbReference type="SUPFAM" id="SSF55785">
    <property type="entry name" value="PYP-like sensor domain (PAS domain)"/>
    <property type="match status" value="2"/>
</dbReference>
<dbReference type="EC" id="2.7.13.3" evidence="2"/>
<dbReference type="OrthoDB" id="236031at2"/>
<comment type="catalytic activity">
    <reaction evidence="1">
        <text>ATP + protein L-histidine = ADP + protein N-phospho-L-histidine.</text>
        <dbReference type="EC" id="2.7.13.3"/>
    </reaction>
</comment>
<dbReference type="SUPFAM" id="SSF47384">
    <property type="entry name" value="Homodimeric domain of signal transducing histidine kinase"/>
    <property type="match status" value="1"/>
</dbReference>
<dbReference type="InterPro" id="IPR036097">
    <property type="entry name" value="HisK_dim/P_sf"/>
</dbReference>
<dbReference type="Gene3D" id="3.30.565.10">
    <property type="entry name" value="Histidine kinase-like ATPase, C-terminal domain"/>
    <property type="match status" value="1"/>
</dbReference>
<dbReference type="Gene3D" id="1.10.287.130">
    <property type="match status" value="1"/>
</dbReference>
<keyword evidence="13" id="KW-1185">Reference proteome</keyword>
<dbReference type="Pfam" id="PF11563">
    <property type="entry name" value="Protoglobin"/>
    <property type="match status" value="1"/>
</dbReference>
<dbReference type="InterPro" id="IPR003661">
    <property type="entry name" value="HisK_dim/P_dom"/>
</dbReference>
<keyword evidence="6" id="KW-0418">Kinase</keyword>
<dbReference type="InterPro" id="IPR039379">
    <property type="entry name" value="Protoglobin_sensor_dom"/>
</dbReference>
<keyword evidence="8" id="KW-0902">Two-component regulatory system</keyword>
<dbReference type="GO" id="GO:0019825">
    <property type="term" value="F:oxygen binding"/>
    <property type="evidence" value="ECO:0007669"/>
    <property type="project" value="InterPro"/>
</dbReference>
<dbReference type="InterPro" id="IPR036890">
    <property type="entry name" value="HATPase_C_sf"/>
</dbReference>
<evidence type="ECO:0000259" key="10">
    <source>
        <dbReference type="PROSITE" id="PS50112"/>
    </source>
</evidence>
<keyword evidence="7" id="KW-0067">ATP-binding</keyword>
<dbReference type="InterPro" id="IPR005467">
    <property type="entry name" value="His_kinase_dom"/>
</dbReference>
<evidence type="ECO:0000259" key="9">
    <source>
        <dbReference type="PROSITE" id="PS50109"/>
    </source>
</evidence>
<dbReference type="PANTHER" id="PTHR43065">
    <property type="entry name" value="SENSOR HISTIDINE KINASE"/>
    <property type="match status" value="1"/>
</dbReference>
<proteinExistence type="predicted"/>
<evidence type="ECO:0000313" key="12">
    <source>
        <dbReference type="EMBL" id="AGA26849.1"/>
    </source>
</evidence>
<dbReference type="InterPro" id="IPR012292">
    <property type="entry name" value="Globin/Proto"/>
</dbReference>
<dbReference type="SMART" id="SM00387">
    <property type="entry name" value="HATPase_c"/>
    <property type="match status" value="1"/>
</dbReference>
<dbReference type="CDD" id="cd00075">
    <property type="entry name" value="HATPase"/>
    <property type="match status" value="1"/>
</dbReference>
<feature type="domain" description="PAC" evidence="11">
    <location>
        <begin position="274"/>
        <end position="326"/>
    </location>
</feature>
<evidence type="ECO:0000256" key="7">
    <source>
        <dbReference type="ARBA" id="ARBA00022840"/>
    </source>
</evidence>
<gene>
    <name evidence="12" type="ordered locus">Sinac_2542</name>
</gene>
<dbReference type="KEGG" id="saci:Sinac_2542"/>
<dbReference type="Pfam" id="PF02518">
    <property type="entry name" value="HATPase_c"/>
    <property type="match status" value="1"/>
</dbReference>
<dbReference type="InterPro" id="IPR000014">
    <property type="entry name" value="PAS"/>
</dbReference>
<evidence type="ECO:0000256" key="3">
    <source>
        <dbReference type="ARBA" id="ARBA00022553"/>
    </source>
</evidence>
<evidence type="ECO:0000256" key="6">
    <source>
        <dbReference type="ARBA" id="ARBA00022777"/>
    </source>
</evidence>
<protein>
    <recommendedName>
        <fullName evidence="2">histidine kinase</fullName>
        <ecNumber evidence="2">2.7.13.3</ecNumber>
    </recommendedName>
</protein>
<feature type="domain" description="Histidine kinase" evidence="9">
    <location>
        <begin position="466"/>
        <end position="677"/>
    </location>
</feature>
<dbReference type="eggNOG" id="COG2202">
    <property type="taxonomic scope" value="Bacteria"/>
</dbReference>
<dbReference type="InterPro" id="IPR035965">
    <property type="entry name" value="PAS-like_dom_sf"/>
</dbReference>
<feature type="domain" description="PAC" evidence="11">
    <location>
        <begin position="401"/>
        <end position="453"/>
    </location>
</feature>
<dbReference type="InterPro" id="IPR001610">
    <property type="entry name" value="PAC"/>
</dbReference>
<evidence type="ECO:0000256" key="2">
    <source>
        <dbReference type="ARBA" id="ARBA00012438"/>
    </source>
</evidence>
<dbReference type="Gene3D" id="3.30.450.20">
    <property type="entry name" value="PAS domain"/>
    <property type="match status" value="2"/>
</dbReference>
<evidence type="ECO:0000256" key="8">
    <source>
        <dbReference type="ARBA" id="ARBA00023012"/>
    </source>
</evidence>
<dbReference type="PROSITE" id="PS50112">
    <property type="entry name" value="PAS"/>
    <property type="match status" value="2"/>
</dbReference>
<feature type="domain" description="PAS" evidence="10">
    <location>
        <begin position="195"/>
        <end position="231"/>
    </location>
</feature>
<dbReference type="Pfam" id="PF08448">
    <property type="entry name" value="PAS_4"/>
    <property type="match status" value="2"/>
</dbReference>
<dbReference type="EMBL" id="CP003364">
    <property type="protein sequence ID" value="AGA26849.1"/>
    <property type="molecule type" value="Genomic_DNA"/>
</dbReference>
<evidence type="ECO:0000256" key="4">
    <source>
        <dbReference type="ARBA" id="ARBA00022679"/>
    </source>
</evidence>
<organism evidence="12 13">
    <name type="scientific">Singulisphaera acidiphila (strain ATCC BAA-1392 / DSM 18658 / VKM B-2454 / MOB10)</name>
    <dbReference type="NCBI Taxonomy" id="886293"/>
    <lineage>
        <taxon>Bacteria</taxon>
        <taxon>Pseudomonadati</taxon>
        <taxon>Planctomycetota</taxon>
        <taxon>Planctomycetia</taxon>
        <taxon>Isosphaerales</taxon>
        <taxon>Isosphaeraceae</taxon>
        <taxon>Singulisphaera</taxon>
    </lineage>
</organism>
<dbReference type="HOGENOM" id="CLU_026006_0_0_0"/>
<dbReference type="SMART" id="SM00086">
    <property type="entry name" value="PAC"/>
    <property type="match status" value="2"/>
</dbReference>
<keyword evidence="3" id="KW-0597">Phosphoprotein</keyword>
<dbReference type="PROSITE" id="PS50113">
    <property type="entry name" value="PAC"/>
    <property type="match status" value="2"/>
</dbReference>
<evidence type="ECO:0000259" key="11">
    <source>
        <dbReference type="PROSITE" id="PS50113"/>
    </source>
</evidence>
<dbReference type="Gene3D" id="1.10.490.10">
    <property type="entry name" value="Globins"/>
    <property type="match status" value="1"/>
</dbReference>
<dbReference type="STRING" id="886293.Sinac_2542"/>
<evidence type="ECO:0000256" key="5">
    <source>
        <dbReference type="ARBA" id="ARBA00022741"/>
    </source>
</evidence>
<dbReference type="CDD" id="cd01068">
    <property type="entry name" value="globin_sensor"/>
    <property type="match status" value="1"/>
</dbReference>
<dbReference type="InterPro" id="IPR000700">
    <property type="entry name" value="PAS-assoc_C"/>
</dbReference>
<reference evidence="12 13" key="1">
    <citation type="submission" date="2012-02" db="EMBL/GenBank/DDBJ databases">
        <title>Complete sequence of chromosome of Singulisphaera acidiphila DSM 18658.</title>
        <authorList>
            <consortium name="US DOE Joint Genome Institute (JGI-PGF)"/>
            <person name="Lucas S."/>
            <person name="Copeland A."/>
            <person name="Lapidus A."/>
            <person name="Glavina del Rio T."/>
            <person name="Dalin E."/>
            <person name="Tice H."/>
            <person name="Bruce D."/>
            <person name="Goodwin L."/>
            <person name="Pitluck S."/>
            <person name="Peters L."/>
            <person name="Ovchinnikova G."/>
            <person name="Chertkov O."/>
            <person name="Kyrpides N."/>
            <person name="Mavromatis K."/>
            <person name="Ivanova N."/>
            <person name="Brettin T."/>
            <person name="Detter J.C."/>
            <person name="Han C."/>
            <person name="Larimer F."/>
            <person name="Land M."/>
            <person name="Hauser L."/>
            <person name="Markowitz V."/>
            <person name="Cheng J.-F."/>
            <person name="Hugenholtz P."/>
            <person name="Woyke T."/>
            <person name="Wu D."/>
            <person name="Tindall B."/>
            <person name="Pomrenke H."/>
            <person name="Brambilla E."/>
            <person name="Klenk H.-P."/>
            <person name="Eisen J.A."/>
        </authorList>
    </citation>
    <scope>NUCLEOTIDE SEQUENCE [LARGE SCALE GENOMIC DNA]</scope>
    <source>
        <strain evidence="13">ATCC BAA-1392 / DSM 18658 / VKM B-2454 / MOB10</strain>
    </source>
</reference>
<dbReference type="AlphaFoldDB" id="L0DBV5"/>
<accession>L0DBV5</accession>
<dbReference type="PRINTS" id="PR00344">
    <property type="entry name" value="BCTRLSENSOR"/>
</dbReference>
<dbReference type="NCBIfam" id="TIGR00229">
    <property type="entry name" value="sensory_box"/>
    <property type="match status" value="2"/>
</dbReference>
<dbReference type="PANTHER" id="PTHR43065:SF10">
    <property type="entry name" value="PEROXIDE STRESS-ACTIVATED HISTIDINE KINASE MAK3"/>
    <property type="match status" value="1"/>
</dbReference>
<dbReference type="InterPro" id="IPR003594">
    <property type="entry name" value="HATPase_dom"/>
</dbReference>
<keyword evidence="4" id="KW-0808">Transferase</keyword>
<dbReference type="GO" id="GO:0020037">
    <property type="term" value="F:heme binding"/>
    <property type="evidence" value="ECO:0007669"/>
    <property type="project" value="InterPro"/>
</dbReference>
<feature type="domain" description="PAS" evidence="10">
    <location>
        <begin position="327"/>
        <end position="398"/>
    </location>
</feature>
<dbReference type="SUPFAM" id="SSF46458">
    <property type="entry name" value="Globin-like"/>
    <property type="match status" value="1"/>
</dbReference>
<sequence length="678" mass="76468">MITDRRFDRYRELQSYVSWTDEDARRIGAVASLLDPDLPALIDDFYAQLERHPAAFNVIRGGQPQIDRHKATLLQWVRELLAGRYDESYVDRLWLVGWRHVEIGLDQVYANVALSRLRTGLGRVLQENWKGDHALLEETARSLNKLLDLDLAIIEAAYQSELALRLPRTEQLAVLGQVTGGVVEGQRAGDKLKRQAEIIRSLLENASDAIVVVDVHGKILLCNPAVERLIGPLRVGAPPEEWALLGMAYHPDTATTYSLQELPLVRALRREPVTDEEVFVRQPGAHSGRWMSVNASPICDDGVIKGAVVIYRDITERKRAEEELRRQRDLAEGLIDAAPAVVVLLSPEGRIVRFNHFAEELSGYRAEEVLDRDFFETLLPVRDRIRIREVFRKTLDEVETRGTANLIVTKSGREREIRWSHRVLNDAESRIVGVLAIGQDITDLKEAQERALHAERLAAIGEMVAGLAHESRNALQRSQACLEMLSLHVQDRPKAIDLIDRLQQAQDQLHLLYEDVRGYVAPIRLERRNCKLAEIWREAWINLKPQRTGRVAALVEMSDDPDLRWMVDPFRLGQVFHNILENALTACSDPVKIEVCCRRIEVDGPPLLQVTVRDNGPGVALEYRERVFEPFYTTKTKGTGLGMAIARRIIEAHGGQIAVGEAIGQGAEIVITLPLGES</sequence>
<evidence type="ECO:0000313" key="13">
    <source>
        <dbReference type="Proteomes" id="UP000010798"/>
    </source>
</evidence>
<name>L0DBV5_SINAD</name>
<dbReference type="InterPro" id="IPR004358">
    <property type="entry name" value="Sig_transdc_His_kin-like_C"/>
</dbReference>
<dbReference type="Proteomes" id="UP000010798">
    <property type="component" value="Chromosome"/>
</dbReference>
<dbReference type="SMART" id="SM00091">
    <property type="entry name" value="PAS"/>
    <property type="match status" value="2"/>
</dbReference>
<dbReference type="InterPro" id="IPR013656">
    <property type="entry name" value="PAS_4"/>
</dbReference>
<dbReference type="RefSeq" id="WP_015246001.1">
    <property type="nucleotide sequence ID" value="NC_019892.1"/>
</dbReference>
<dbReference type="eggNOG" id="COG5000">
    <property type="taxonomic scope" value="Bacteria"/>
</dbReference>
<dbReference type="InterPro" id="IPR009050">
    <property type="entry name" value="Globin-like_sf"/>
</dbReference>
<dbReference type="CDD" id="cd00130">
    <property type="entry name" value="PAS"/>
    <property type="match status" value="2"/>
</dbReference>
<dbReference type="PROSITE" id="PS50109">
    <property type="entry name" value="HIS_KIN"/>
    <property type="match status" value="1"/>
</dbReference>
<dbReference type="SUPFAM" id="SSF55874">
    <property type="entry name" value="ATPase domain of HSP90 chaperone/DNA topoisomerase II/histidine kinase"/>
    <property type="match status" value="1"/>
</dbReference>